<dbReference type="Gramene" id="PGSC0003DMT400009207">
    <property type="protein sequence ID" value="PGSC0003DMT400009207"/>
    <property type="gene ID" value="PGSC0003DMG400003573"/>
</dbReference>
<dbReference type="ExpressionAtlas" id="M0ZVR9">
    <property type="expression patterns" value="baseline and differential"/>
</dbReference>
<dbReference type="OrthoDB" id="566238at2759"/>
<sequence>MGNLCVVKGCQSGVRSLYATTDLLNADFKHVSNMGGGYLAWVENGFAVNKPQDEL</sequence>
<evidence type="ECO:0000259" key="1">
    <source>
        <dbReference type="PROSITE" id="PS50206"/>
    </source>
</evidence>
<keyword evidence="3" id="KW-1185">Reference proteome</keyword>
<dbReference type="InterPro" id="IPR001763">
    <property type="entry name" value="Rhodanese-like_dom"/>
</dbReference>
<dbReference type="PANTHER" id="PTHR44542">
    <property type="entry name" value="THIOSULFATE SULFURTRANSFERASE 18"/>
    <property type="match status" value="1"/>
</dbReference>
<dbReference type="HOGENOM" id="CLU_3036152_0_0_1"/>
<dbReference type="SUPFAM" id="SSF52821">
    <property type="entry name" value="Rhodanese/Cell cycle control phosphatase"/>
    <property type="match status" value="1"/>
</dbReference>
<dbReference type="InterPro" id="IPR044684">
    <property type="entry name" value="STR17/STR18/HARC1-like"/>
</dbReference>
<feature type="domain" description="Rhodanese" evidence="1">
    <location>
        <begin position="6"/>
        <end position="50"/>
    </location>
</feature>
<dbReference type="InterPro" id="IPR036873">
    <property type="entry name" value="Rhodanese-like_dom_sf"/>
</dbReference>
<name>M0ZVR9_SOLTU</name>
<evidence type="ECO:0000313" key="3">
    <source>
        <dbReference type="Proteomes" id="UP000011115"/>
    </source>
</evidence>
<dbReference type="Gene3D" id="3.40.250.10">
    <property type="entry name" value="Rhodanese-like domain"/>
    <property type="match status" value="1"/>
</dbReference>
<dbReference type="Proteomes" id="UP000011115">
    <property type="component" value="Unassembled WGS sequence"/>
</dbReference>
<reference evidence="3" key="1">
    <citation type="journal article" date="2011" name="Nature">
        <title>Genome sequence and analysis of the tuber crop potato.</title>
        <authorList>
            <consortium name="The Potato Genome Sequencing Consortium"/>
        </authorList>
    </citation>
    <scope>NUCLEOTIDE SEQUENCE [LARGE SCALE GENOMIC DNA]</scope>
    <source>
        <strain evidence="3">cv. DM1-3 516 R44</strain>
    </source>
</reference>
<proteinExistence type="predicted"/>
<dbReference type="AlphaFoldDB" id="M0ZVR9"/>
<evidence type="ECO:0000313" key="2">
    <source>
        <dbReference type="EnsemblPlants" id="PGSC0003DMT400009207"/>
    </source>
</evidence>
<accession>M0ZVR9</accession>
<dbReference type="PROSITE" id="PS50206">
    <property type="entry name" value="RHODANESE_3"/>
    <property type="match status" value="1"/>
</dbReference>
<dbReference type="GO" id="GO:0003824">
    <property type="term" value="F:catalytic activity"/>
    <property type="evidence" value="ECO:0007669"/>
    <property type="project" value="InterPro"/>
</dbReference>
<dbReference type="EnsemblPlants" id="PGSC0003DMT400009207">
    <property type="protein sequence ID" value="PGSC0003DMT400009207"/>
    <property type="gene ID" value="PGSC0003DMG400003573"/>
</dbReference>
<dbReference type="PANTHER" id="PTHR44542:SF12">
    <property type="entry name" value="THIOSULFATE SULFURTRANSFERASE 18"/>
    <property type="match status" value="1"/>
</dbReference>
<gene>
    <name evidence="2" type="primary">LOC102594050</name>
</gene>
<dbReference type="CDD" id="cd00158">
    <property type="entry name" value="RHOD"/>
    <property type="match status" value="1"/>
</dbReference>
<organism evidence="2 3">
    <name type="scientific">Solanum tuberosum</name>
    <name type="common">Potato</name>
    <dbReference type="NCBI Taxonomy" id="4113"/>
    <lineage>
        <taxon>Eukaryota</taxon>
        <taxon>Viridiplantae</taxon>
        <taxon>Streptophyta</taxon>
        <taxon>Embryophyta</taxon>
        <taxon>Tracheophyta</taxon>
        <taxon>Spermatophyta</taxon>
        <taxon>Magnoliopsida</taxon>
        <taxon>eudicotyledons</taxon>
        <taxon>Gunneridae</taxon>
        <taxon>Pentapetalae</taxon>
        <taxon>asterids</taxon>
        <taxon>lamiids</taxon>
        <taxon>Solanales</taxon>
        <taxon>Solanaceae</taxon>
        <taxon>Solanoideae</taxon>
        <taxon>Solaneae</taxon>
        <taxon>Solanum</taxon>
    </lineage>
</organism>
<protein>
    <submittedName>
        <fullName evidence="2">Senescence-associated protein</fullName>
    </submittedName>
</protein>
<reference evidence="2" key="2">
    <citation type="submission" date="2015-06" db="UniProtKB">
        <authorList>
            <consortium name="EnsemblPlants"/>
        </authorList>
    </citation>
    <scope>IDENTIFICATION</scope>
    <source>
        <strain evidence="2">DM1-3 516 R44</strain>
    </source>
</reference>